<evidence type="ECO:0000259" key="1">
    <source>
        <dbReference type="Pfam" id="PF04256"/>
    </source>
</evidence>
<protein>
    <submittedName>
        <fullName evidence="3">DUF434 domain-containing protein</fullName>
    </submittedName>
</protein>
<comment type="caution">
    <text evidence="3">The sequence shown here is derived from an EMBL/GenBank/DDBJ whole genome shotgun (WGS) entry which is preliminary data.</text>
</comment>
<dbReference type="Proteomes" id="UP001623591">
    <property type="component" value="Unassembled WGS sequence"/>
</dbReference>
<organism evidence="3 4">
    <name type="scientific">Candidatus Clostridium stratigraminis</name>
    <dbReference type="NCBI Taxonomy" id="3381661"/>
    <lineage>
        <taxon>Bacteria</taxon>
        <taxon>Bacillati</taxon>
        <taxon>Bacillota</taxon>
        <taxon>Clostridia</taxon>
        <taxon>Eubacteriales</taxon>
        <taxon>Clostridiaceae</taxon>
        <taxon>Clostridium</taxon>
    </lineage>
</organism>
<feature type="domain" description="DUF434" evidence="1">
    <location>
        <begin position="32"/>
        <end position="87"/>
    </location>
</feature>
<dbReference type="RefSeq" id="WP_406770123.1">
    <property type="nucleotide sequence ID" value="NZ_JBJHZZ010000008.1"/>
</dbReference>
<evidence type="ECO:0000313" key="3">
    <source>
        <dbReference type="EMBL" id="MFL0247693.1"/>
    </source>
</evidence>
<reference evidence="3 4" key="1">
    <citation type="submission" date="2024-11" db="EMBL/GenBank/DDBJ databases">
        <authorList>
            <person name="Heng Y.C."/>
            <person name="Lim A.C.H."/>
            <person name="Lee J.K.Y."/>
            <person name="Kittelmann S."/>
        </authorList>
    </citation>
    <scope>NUCLEOTIDE SEQUENCE [LARGE SCALE GENOMIC DNA]</scope>
    <source>
        <strain evidence="3 4">WILCCON 0185</strain>
    </source>
</reference>
<keyword evidence="4" id="KW-1185">Reference proteome</keyword>
<name>A0ABW8T5E9_9CLOT</name>
<dbReference type="PANTHER" id="PTHR42252:SF1">
    <property type="entry name" value="DUF434 DOMAIN-CONTAINING PROTEIN"/>
    <property type="match status" value="1"/>
</dbReference>
<dbReference type="Pfam" id="PF04256">
    <property type="entry name" value="DUF434"/>
    <property type="match status" value="1"/>
</dbReference>
<sequence length="244" mass="27614">MMTIDESKVIKETKRGFDEEDYRWFSVEVMWKLRKAQEEVKWLLNRGYKSSSVIDFIGGHYQFSSRQRAALQRATASDNQCIIRSEKLIAPGALRDNYINIDGFNLIITLEVALSGGLLIQGNDEVIRDLAGLRGTYRLIDKTDKAIILIKQILIELGVRGVKFFLDAPVSNSGRLKTKIIEILISSDITVEVELVPNADVILSKLKGVVTADSIILDECKSWVNLSRVIIEKYIKNAWVVKLQ</sequence>
<evidence type="ECO:0000259" key="2">
    <source>
        <dbReference type="Pfam" id="PF18481"/>
    </source>
</evidence>
<dbReference type="Pfam" id="PF18481">
    <property type="entry name" value="DUF5616"/>
    <property type="match status" value="1"/>
</dbReference>
<proteinExistence type="predicted"/>
<gene>
    <name evidence="3" type="ORF">ACJDUG_12000</name>
</gene>
<dbReference type="InterPro" id="IPR041652">
    <property type="entry name" value="DUF5616"/>
</dbReference>
<dbReference type="PANTHER" id="PTHR42252">
    <property type="entry name" value="DUF5616 DOMAIN-CONTAINING PROTEIN"/>
    <property type="match status" value="1"/>
</dbReference>
<accession>A0ABW8T5E9</accession>
<feature type="domain" description="DUF5616" evidence="2">
    <location>
        <begin position="93"/>
        <end position="228"/>
    </location>
</feature>
<evidence type="ECO:0000313" key="4">
    <source>
        <dbReference type="Proteomes" id="UP001623591"/>
    </source>
</evidence>
<dbReference type="EMBL" id="JBJHZZ010000008">
    <property type="protein sequence ID" value="MFL0247693.1"/>
    <property type="molecule type" value="Genomic_DNA"/>
</dbReference>
<dbReference type="InterPro" id="IPR007368">
    <property type="entry name" value="DUF434"/>
</dbReference>